<comment type="caution">
    <text evidence="3">The sequence shown here is derived from an EMBL/GenBank/DDBJ whole genome shotgun (WGS) entry which is preliminary data.</text>
</comment>
<evidence type="ECO:0000313" key="3">
    <source>
        <dbReference type="EMBL" id="GBP89664.1"/>
    </source>
</evidence>
<dbReference type="SUPFAM" id="SSF53098">
    <property type="entry name" value="Ribonuclease H-like"/>
    <property type="match status" value="1"/>
</dbReference>
<dbReference type="Proteomes" id="UP000299102">
    <property type="component" value="Unassembled WGS sequence"/>
</dbReference>
<dbReference type="InterPro" id="IPR050951">
    <property type="entry name" value="Retrovirus_Pol_polyprotein"/>
</dbReference>
<dbReference type="InterPro" id="IPR001584">
    <property type="entry name" value="Integrase_cat-core"/>
</dbReference>
<dbReference type="AlphaFoldDB" id="A0A4C1ZRB4"/>
<organism evidence="3 4">
    <name type="scientific">Eumeta variegata</name>
    <name type="common">Bagworm moth</name>
    <name type="synonym">Eumeta japonica</name>
    <dbReference type="NCBI Taxonomy" id="151549"/>
    <lineage>
        <taxon>Eukaryota</taxon>
        <taxon>Metazoa</taxon>
        <taxon>Ecdysozoa</taxon>
        <taxon>Arthropoda</taxon>
        <taxon>Hexapoda</taxon>
        <taxon>Insecta</taxon>
        <taxon>Pterygota</taxon>
        <taxon>Neoptera</taxon>
        <taxon>Endopterygota</taxon>
        <taxon>Lepidoptera</taxon>
        <taxon>Glossata</taxon>
        <taxon>Ditrysia</taxon>
        <taxon>Tineoidea</taxon>
        <taxon>Psychidae</taxon>
        <taxon>Oiketicinae</taxon>
        <taxon>Eumeta</taxon>
    </lineage>
</organism>
<dbReference type="Gene3D" id="3.30.420.10">
    <property type="entry name" value="Ribonuclease H-like superfamily/Ribonuclease H"/>
    <property type="match status" value="1"/>
</dbReference>
<evidence type="ECO:0000259" key="2">
    <source>
        <dbReference type="PROSITE" id="PS50994"/>
    </source>
</evidence>
<name>A0A4C1ZRB4_EUMVA</name>
<dbReference type="InterPro" id="IPR036397">
    <property type="entry name" value="RNaseH_sf"/>
</dbReference>
<protein>
    <submittedName>
        <fullName evidence="3">Uncharacterized protein K02A2.6</fullName>
    </submittedName>
</protein>
<dbReference type="InterPro" id="IPR012337">
    <property type="entry name" value="RNaseH-like_sf"/>
</dbReference>
<accession>A0A4C1ZRB4</accession>
<feature type="compositionally biased region" description="Basic residues" evidence="1">
    <location>
        <begin position="1"/>
        <end position="14"/>
    </location>
</feature>
<sequence>MRTSRRSGRVRRVHGAAARPPARHSRPGRTRATVGTRSFGYAKCGGRHHLVVVDAHSKWVEWAPLADGAGTEPVLRRLSEMLGRFGLPRTIVTDNATPFTSARFRRYCEVNDIKHVTIPPYHPASNGQAEITVKLIKGIKNVNVGNE</sequence>
<dbReference type="GO" id="GO:0003676">
    <property type="term" value="F:nucleic acid binding"/>
    <property type="evidence" value="ECO:0007669"/>
    <property type="project" value="InterPro"/>
</dbReference>
<keyword evidence="4" id="KW-1185">Reference proteome</keyword>
<evidence type="ECO:0000313" key="4">
    <source>
        <dbReference type="Proteomes" id="UP000299102"/>
    </source>
</evidence>
<dbReference type="PANTHER" id="PTHR37984">
    <property type="entry name" value="PROTEIN CBG26694"/>
    <property type="match status" value="1"/>
</dbReference>
<dbReference type="GO" id="GO:0015074">
    <property type="term" value="P:DNA integration"/>
    <property type="evidence" value="ECO:0007669"/>
    <property type="project" value="InterPro"/>
</dbReference>
<dbReference type="OrthoDB" id="10058156at2759"/>
<proteinExistence type="predicted"/>
<reference evidence="3 4" key="1">
    <citation type="journal article" date="2019" name="Commun. Biol.">
        <title>The bagworm genome reveals a unique fibroin gene that provides high tensile strength.</title>
        <authorList>
            <person name="Kono N."/>
            <person name="Nakamura H."/>
            <person name="Ohtoshi R."/>
            <person name="Tomita M."/>
            <person name="Numata K."/>
            <person name="Arakawa K."/>
        </authorList>
    </citation>
    <scope>NUCLEOTIDE SEQUENCE [LARGE SCALE GENOMIC DNA]</scope>
</reference>
<dbReference type="PROSITE" id="PS50994">
    <property type="entry name" value="INTEGRASE"/>
    <property type="match status" value="1"/>
</dbReference>
<dbReference type="EMBL" id="BGZK01002017">
    <property type="protein sequence ID" value="GBP89664.1"/>
    <property type="molecule type" value="Genomic_DNA"/>
</dbReference>
<feature type="region of interest" description="Disordered" evidence="1">
    <location>
        <begin position="1"/>
        <end position="32"/>
    </location>
</feature>
<evidence type="ECO:0000256" key="1">
    <source>
        <dbReference type="SAM" id="MobiDB-lite"/>
    </source>
</evidence>
<feature type="domain" description="Integrase catalytic" evidence="2">
    <location>
        <begin position="23"/>
        <end position="147"/>
    </location>
</feature>
<dbReference type="PANTHER" id="PTHR37984:SF5">
    <property type="entry name" value="PROTEIN NYNRIN-LIKE"/>
    <property type="match status" value="1"/>
</dbReference>
<gene>
    <name evidence="3" type="ORF">EVAR_66996_1</name>
</gene>
<dbReference type="Pfam" id="PF00665">
    <property type="entry name" value="rve"/>
    <property type="match status" value="1"/>
</dbReference>